<evidence type="ECO:0000256" key="4">
    <source>
        <dbReference type="ARBA" id="ARBA00022989"/>
    </source>
</evidence>
<dbReference type="GO" id="GO:0045332">
    <property type="term" value="P:phospholipid translocation"/>
    <property type="evidence" value="ECO:0007669"/>
    <property type="project" value="TreeGrafter"/>
</dbReference>
<dbReference type="InterPro" id="IPR006603">
    <property type="entry name" value="PQ-loop_rpt"/>
</dbReference>
<evidence type="ECO:0000256" key="6">
    <source>
        <dbReference type="ARBA" id="ARBA00040648"/>
    </source>
</evidence>
<feature type="transmembrane region" description="Helical" evidence="8">
    <location>
        <begin position="220"/>
        <end position="242"/>
    </location>
</feature>
<dbReference type="FunFam" id="1.20.1280.290:FF:000005">
    <property type="entry name" value="PQ-loop repeat-containing protein 1"/>
    <property type="match status" value="1"/>
</dbReference>
<keyword evidence="5 8" id="KW-0472">Membrane</keyword>
<evidence type="ECO:0000256" key="3">
    <source>
        <dbReference type="ARBA" id="ARBA00022737"/>
    </source>
</evidence>
<evidence type="ECO:0000256" key="7">
    <source>
        <dbReference type="ARBA" id="ARBA00043159"/>
    </source>
</evidence>
<dbReference type="InterPro" id="IPR052241">
    <property type="entry name" value="SLC66/Scramblase_ANY1"/>
</dbReference>
<accession>A0A6P8I188</accession>
<keyword evidence="2 8" id="KW-0812">Transmembrane</keyword>
<feature type="transmembrane region" description="Helical" evidence="8">
    <location>
        <begin position="20"/>
        <end position="43"/>
    </location>
</feature>
<organism evidence="9 10">
    <name type="scientific">Actinia tenebrosa</name>
    <name type="common">Australian red waratah sea anemone</name>
    <dbReference type="NCBI Taxonomy" id="6105"/>
    <lineage>
        <taxon>Eukaryota</taxon>
        <taxon>Metazoa</taxon>
        <taxon>Cnidaria</taxon>
        <taxon>Anthozoa</taxon>
        <taxon>Hexacorallia</taxon>
        <taxon>Actiniaria</taxon>
        <taxon>Actiniidae</taxon>
        <taxon>Actinia</taxon>
    </lineage>
</organism>
<dbReference type="PANTHER" id="PTHR14856">
    <property type="entry name" value="PQ-LOOP REPEAT-CONTAINING PROTEIN 1-LIKE PROTEIN"/>
    <property type="match status" value="1"/>
</dbReference>
<dbReference type="InParanoid" id="A0A6P8I188"/>
<sequence>MPPNIVQQQQRPDTLTVMGLSVVNVISWISSAAMVFGGVVPYIPQYWDIWKSKNADGFSIHVCLALLIANILRILFWFGRQFETPLLLQSFIMIVAMLAMLQLCTKIKRETDLLGKRRSFLDFNVDHFWNWTHFSDYVLCLCIFVALSGYVTYLCLESFIYIETIGFLAVFTEALLGAPQFYQNHQKKSTIGMSVKMVVMWLSGDSFKTCYFIVKNAPIQFCICGMLQILIDISILIQVYTYSSEASRHMK</sequence>
<keyword evidence="3" id="KW-0677">Repeat</keyword>
<dbReference type="GO" id="GO:0005768">
    <property type="term" value="C:endosome"/>
    <property type="evidence" value="ECO:0007669"/>
    <property type="project" value="TreeGrafter"/>
</dbReference>
<name>A0A6P8I188_ACTTE</name>
<dbReference type="GeneID" id="116297429"/>
<dbReference type="FunCoup" id="A0A6P8I188">
    <property type="interactions" value="406"/>
</dbReference>
<feature type="transmembrane region" description="Helical" evidence="8">
    <location>
        <begin position="159"/>
        <end position="182"/>
    </location>
</feature>
<dbReference type="FunFam" id="1.20.1280.290:FF:000008">
    <property type="entry name" value="PQ-loop repeat-containing protein 1"/>
    <property type="match status" value="1"/>
</dbReference>
<evidence type="ECO:0000313" key="10">
    <source>
        <dbReference type="RefSeq" id="XP_031561513.1"/>
    </source>
</evidence>
<protein>
    <recommendedName>
        <fullName evidence="6">Solute carrier family 66 member 2</fullName>
    </recommendedName>
    <alternativeName>
        <fullName evidence="7">PQ-loop repeat-containing protein 1</fullName>
    </alternativeName>
</protein>
<dbReference type="KEGG" id="aten:116297429"/>
<feature type="transmembrane region" description="Helical" evidence="8">
    <location>
        <begin position="88"/>
        <end position="107"/>
    </location>
</feature>
<feature type="transmembrane region" description="Helical" evidence="8">
    <location>
        <begin position="55"/>
        <end position="76"/>
    </location>
</feature>
<evidence type="ECO:0000256" key="5">
    <source>
        <dbReference type="ARBA" id="ARBA00023136"/>
    </source>
</evidence>
<evidence type="ECO:0000313" key="9">
    <source>
        <dbReference type="Proteomes" id="UP000515163"/>
    </source>
</evidence>
<dbReference type="GO" id="GO:0042147">
    <property type="term" value="P:retrograde transport, endosome to Golgi"/>
    <property type="evidence" value="ECO:0007669"/>
    <property type="project" value="TreeGrafter"/>
</dbReference>
<keyword evidence="4 8" id="KW-1133">Transmembrane helix</keyword>
<dbReference type="SMART" id="SM00679">
    <property type="entry name" value="CTNS"/>
    <property type="match status" value="2"/>
</dbReference>
<evidence type="ECO:0000256" key="2">
    <source>
        <dbReference type="ARBA" id="ARBA00022692"/>
    </source>
</evidence>
<feature type="transmembrane region" description="Helical" evidence="8">
    <location>
        <begin position="128"/>
        <end position="153"/>
    </location>
</feature>
<gene>
    <name evidence="10" type="primary">LOC116297429</name>
</gene>
<dbReference type="Proteomes" id="UP000515163">
    <property type="component" value="Unplaced"/>
</dbReference>
<dbReference type="Pfam" id="PF04193">
    <property type="entry name" value="PQ-loop"/>
    <property type="match status" value="2"/>
</dbReference>
<evidence type="ECO:0000256" key="8">
    <source>
        <dbReference type="SAM" id="Phobius"/>
    </source>
</evidence>
<evidence type="ECO:0000256" key="1">
    <source>
        <dbReference type="ARBA" id="ARBA00004141"/>
    </source>
</evidence>
<dbReference type="GO" id="GO:0016020">
    <property type="term" value="C:membrane"/>
    <property type="evidence" value="ECO:0007669"/>
    <property type="project" value="UniProtKB-SubCell"/>
</dbReference>
<dbReference type="PANTHER" id="PTHR14856:SF9">
    <property type="entry name" value="PQ-LOOP REPEAT-CONTAINING PROTEIN 1"/>
    <property type="match status" value="1"/>
</dbReference>
<dbReference type="GO" id="GO:0005829">
    <property type="term" value="C:cytosol"/>
    <property type="evidence" value="ECO:0007669"/>
    <property type="project" value="GOC"/>
</dbReference>
<dbReference type="RefSeq" id="XP_031561513.1">
    <property type="nucleotide sequence ID" value="XM_031705653.1"/>
</dbReference>
<comment type="subcellular location">
    <subcellularLocation>
        <location evidence="1">Membrane</location>
        <topology evidence="1">Multi-pass membrane protein</topology>
    </subcellularLocation>
</comment>
<dbReference type="Gene3D" id="1.20.1280.290">
    <property type="match status" value="2"/>
</dbReference>
<keyword evidence="9" id="KW-1185">Reference proteome</keyword>
<reference evidence="10" key="1">
    <citation type="submission" date="2025-08" db="UniProtKB">
        <authorList>
            <consortium name="RefSeq"/>
        </authorList>
    </citation>
    <scope>IDENTIFICATION</scope>
</reference>
<dbReference type="GO" id="GO:0005802">
    <property type="term" value="C:trans-Golgi network"/>
    <property type="evidence" value="ECO:0007669"/>
    <property type="project" value="TreeGrafter"/>
</dbReference>
<proteinExistence type="predicted"/>
<dbReference type="AlphaFoldDB" id="A0A6P8I188"/>
<dbReference type="OrthoDB" id="292213at2759"/>